<dbReference type="Proteomes" id="UP000595857">
    <property type="component" value="Chromosome"/>
</dbReference>
<feature type="compositionally biased region" description="Basic and acidic residues" evidence="1">
    <location>
        <begin position="65"/>
        <end position="77"/>
    </location>
</feature>
<protein>
    <submittedName>
        <fullName evidence="2">DUF2076 domain-containing protein</fullName>
    </submittedName>
</protein>
<evidence type="ECO:0000256" key="1">
    <source>
        <dbReference type="SAM" id="MobiDB-lite"/>
    </source>
</evidence>
<sequence length="193" mass="20845">MRQEDQRAIEDLFDRLENVERNSAPRDAEAEALIREKLRDNPGAAYFMAQTIIVQEAALREQQARLEQAEQQAERGRGGFLDNIFGGGNSEPRREPLRQYQQPQSERRRGPWDNQPAGGGGFLAGAAQTALGVTGGILLGSAIAGMFNTPAEAAELPPEEPQDTGTEDAGFEDNMDDGGGDFGGGDFDMGGDF</sequence>
<accession>A0ABX7CE83</accession>
<name>A0ABX7CE83_9HYPH</name>
<evidence type="ECO:0000313" key="2">
    <source>
        <dbReference type="EMBL" id="QQR41127.1"/>
    </source>
</evidence>
<organism evidence="2 3">
    <name type="scientific">Devosia rhizoryzae</name>
    <dbReference type="NCBI Taxonomy" id="2774137"/>
    <lineage>
        <taxon>Bacteria</taxon>
        <taxon>Pseudomonadati</taxon>
        <taxon>Pseudomonadota</taxon>
        <taxon>Alphaproteobacteria</taxon>
        <taxon>Hyphomicrobiales</taxon>
        <taxon>Devosiaceae</taxon>
        <taxon>Devosia</taxon>
    </lineage>
</organism>
<keyword evidence="3" id="KW-1185">Reference proteome</keyword>
<dbReference type="InterPro" id="IPR018648">
    <property type="entry name" value="DUF2076"/>
</dbReference>
<feature type="region of interest" description="Disordered" evidence="1">
    <location>
        <begin position="150"/>
        <end position="193"/>
    </location>
</feature>
<feature type="region of interest" description="Disordered" evidence="1">
    <location>
        <begin position="65"/>
        <end position="121"/>
    </location>
</feature>
<feature type="compositionally biased region" description="Gly residues" evidence="1">
    <location>
        <begin position="180"/>
        <end position="193"/>
    </location>
</feature>
<evidence type="ECO:0000313" key="3">
    <source>
        <dbReference type="Proteomes" id="UP000595857"/>
    </source>
</evidence>
<gene>
    <name evidence="2" type="ORF">JI748_06580</name>
</gene>
<dbReference type="Pfam" id="PF09849">
    <property type="entry name" value="DUF2076"/>
    <property type="match status" value="1"/>
</dbReference>
<proteinExistence type="predicted"/>
<reference evidence="2 3" key="1">
    <citation type="submission" date="2021-01" db="EMBL/GenBank/DDBJ databases">
        <title>Genome seq and assembly of Devosia sp. LEGU1.</title>
        <authorList>
            <person name="Chhetri G."/>
        </authorList>
    </citation>
    <scope>NUCLEOTIDE SEQUENCE [LARGE SCALE GENOMIC DNA]</scope>
    <source>
        <strain evidence="2 3">LEGU1</strain>
    </source>
</reference>
<dbReference type="EMBL" id="CP068046">
    <property type="protein sequence ID" value="QQR41127.1"/>
    <property type="molecule type" value="Genomic_DNA"/>
</dbReference>
<feature type="compositionally biased region" description="Acidic residues" evidence="1">
    <location>
        <begin position="157"/>
        <end position="179"/>
    </location>
</feature>